<reference evidence="2" key="1">
    <citation type="submission" date="2014-11" db="EMBL/GenBank/DDBJ databases">
        <authorList>
            <person name="Otto D Thomas"/>
            <person name="Naeem Raeece"/>
        </authorList>
    </citation>
    <scope>NUCLEOTIDE SEQUENCE</scope>
</reference>
<sequence length="231" mass="25315">MGNACCVTREKANLHVEVQPLPSPGLSLFGKQHINNSDRPLALLMKEKKCSCTGDDFKIKNALTQETVYTIEGRGCACGEPKILSTDRGEGIFVMKKDLCPAMCKQTHRVYLSQMKDINVTPDTEKVQIIRECACFGPCQQLIQCDTTDSSGRPVKLMLFADCCAFNAVVFWGDPKEGGLPVATVARKYGAKDFFLDKQNYLVTVAPGMDIAAAIAMAVAFDEGFNDNQDK</sequence>
<evidence type="ECO:0000313" key="2">
    <source>
        <dbReference type="EMBL" id="CEM46254.1"/>
    </source>
</evidence>
<accession>A0A0G4HPF7</accession>
<proteinExistence type="inferred from homology"/>
<evidence type="ECO:0008006" key="3">
    <source>
        <dbReference type="Google" id="ProtNLM"/>
    </source>
</evidence>
<dbReference type="Pfam" id="PF04525">
    <property type="entry name" value="LOR"/>
    <property type="match status" value="1"/>
</dbReference>
<comment type="similarity">
    <text evidence="1">Belongs to the LOR family.</text>
</comment>
<dbReference type="EMBL" id="CDMZ01003410">
    <property type="protein sequence ID" value="CEM46254.1"/>
    <property type="molecule type" value="Genomic_DNA"/>
</dbReference>
<protein>
    <recommendedName>
        <fullName evidence="3">Phospholipid scramblase</fullName>
    </recommendedName>
</protein>
<evidence type="ECO:0000256" key="1">
    <source>
        <dbReference type="ARBA" id="ARBA00005437"/>
    </source>
</evidence>
<dbReference type="AlphaFoldDB" id="A0A0G4HPF7"/>
<dbReference type="InterPro" id="IPR025659">
    <property type="entry name" value="Tubby-like_C"/>
</dbReference>
<dbReference type="SUPFAM" id="SSF54518">
    <property type="entry name" value="Tubby C-terminal domain-like"/>
    <property type="match status" value="1"/>
</dbReference>
<dbReference type="VEuPathDB" id="CryptoDB:Cvel_29935"/>
<dbReference type="Gene3D" id="2.40.160.200">
    <property type="entry name" value="LURP1-related"/>
    <property type="match status" value="1"/>
</dbReference>
<name>A0A0G4HPF7_9ALVE</name>
<organism evidence="2">
    <name type="scientific">Chromera velia CCMP2878</name>
    <dbReference type="NCBI Taxonomy" id="1169474"/>
    <lineage>
        <taxon>Eukaryota</taxon>
        <taxon>Sar</taxon>
        <taxon>Alveolata</taxon>
        <taxon>Colpodellida</taxon>
        <taxon>Chromeraceae</taxon>
        <taxon>Chromera</taxon>
    </lineage>
</organism>
<dbReference type="InterPro" id="IPR038595">
    <property type="entry name" value="LOR_sf"/>
</dbReference>
<gene>
    <name evidence="2" type="ORF">Cvel_29935</name>
</gene>
<dbReference type="InterPro" id="IPR007612">
    <property type="entry name" value="LOR"/>
</dbReference>